<dbReference type="PANTHER" id="PTHR30399:SF1">
    <property type="entry name" value="UTP PYROPHOSPHATASE"/>
    <property type="match status" value="1"/>
</dbReference>
<dbReference type="EMBL" id="AP018227">
    <property type="protein sequence ID" value="BAY87454.1"/>
    <property type="molecule type" value="Genomic_DNA"/>
</dbReference>
<dbReference type="PANTHER" id="PTHR30399">
    <property type="entry name" value="UNCHARACTERIZED PROTEIN YGJP"/>
    <property type="match status" value="1"/>
</dbReference>
<dbReference type="Proteomes" id="UP000218418">
    <property type="component" value="Chromosome"/>
</dbReference>
<feature type="domain" description="YgjP-like metallopeptidase" evidence="1">
    <location>
        <begin position="23"/>
        <end position="232"/>
    </location>
</feature>
<evidence type="ECO:0000313" key="3">
    <source>
        <dbReference type="Proteomes" id="UP000218418"/>
    </source>
</evidence>
<dbReference type="Gene3D" id="3.30.2010.10">
    <property type="entry name" value="Metalloproteases ('zincins'), catalytic domain"/>
    <property type="match status" value="1"/>
</dbReference>
<dbReference type="AlphaFoldDB" id="A0A1Z4M1S8"/>
<protein>
    <recommendedName>
        <fullName evidence="1">YgjP-like metallopeptidase domain-containing protein</fullName>
    </recommendedName>
</protein>
<proteinExistence type="predicted"/>
<dbReference type="Pfam" id="PF01863">
    <property type="entry name" value="YgjP-like"/>
    <property type="match status" value="1"/>
</dbReference>
<dbReference type="InterPro" id="IPR002725">
    <property type="entry name" value="YgjP-like_metallopeptidase"/>
</dbReference>
<gene>
    <name evidence="2" type="ORF">NIES267_69760</name>
</gene>
<organism evidence="2 3">
    <name type="scientific">Calothrix parasitica NIES-267</name>
    <dbReference type="NCBI Taxonomy" id="1973488"/>
    <lineage>
        <taxon>Bacteria</taxon>
        <taxon>Bacillati</taxon>
        <taxon>Cyanobacteriota</taxon>
        <taxon>Cyanophyceae</taxon>
        <taxon>Nostocales</taxon>
        <taxon>Calotrichaceae</taxon>
        <taxon>Calothrix</taxon>
    </lineage>
</organism>
<evidence type="ECO:0000313" key="2">
    <source>
        <dbReference type="EMBL" id="BAY87454.1"/>
    </source>
</evidence>
<dbReference type="CDD" id="cd07344">
    <property type="entry name" value="M48_yhfN_like"/>
    <property type="match status" value="1"/>
</dbReference>
<dbReference type="InterPro" id="IPR053136">
    <property type="entry name" value="UTP_pyrophosphatase-like"/>
</dbReference>
<sequence length="241" mass="28401">MPVLQIDETSISYTIRYSKRCKRQRIIVSPKGVEVVAPIDTPEELITNFINSKKRWLFKTVTETILKYPPKLPQRYVNGEKVMYRGSYFRLNIDSSDVEKIIINYENDIDIQVPRHLNEDEKEAAIKQALINWKREQVYFDILKFARIYADKLNVQPKSIKLSQQKRAWGTCSSKGSIRINWRLADAPLSVLEYVVAHELTHLLHHNHSKDFWQALSNIMPDYKQRKADLKSWEMELLPLE</sequence>
<dbReference type="OrthoDB" id="9811177at2"/>
<reference evidence="2 3" key="1">
    <citation type="submission" date="2017-06" db="EMBL/GenBank/DDBJ databases">
        <title>Genome sequencing of cyanobaciteial culture collection at National Institute for Environmental Studies (NIES).</title>
        <authorList>
            <person name="Hirose Y."/>
            <person name="Shimura Y."/>
            <person name="Fujisawa T."/>
            <person name="Nakamura Y."/>
            <person name="Kawachi M."/>
        </authorList>
    </citation>
    <scope>NUCLEOTIDE SEQUENCE [LARGE SCALE GENOMIC DNA]</scope>
    <source>
        <strain evidence="2 3">NIES-267</strain>
    </source>
</reference>
<evidence type="ECO:0000259" key="1">
    <source>
        <dbReference type="Pfam" id="PF01863"/>
    </source>
</evidence>
<accession>A0A1Z4M1S8</accession>
<name>A0A1Z4M1S8_9CYAN</name>
<keyword evidence="3" id="KW-1185">Reference proteome</keyword>